<evidence type="ECO:0000313" key="7">
    <source>
        <dbReference type="EMBL" id="THC99854.1"/>
    </source>
</evidence>
<gene>
    <name evidence="6" type="ORF">ATNIH1004_005016</name>
    <name evidence="7" type="ORF">EYZ11_000666</name>
</gene>
<feature type="compositionally biased region" description="Polar residues" evidence="1">
    <location>
        <begin position="21"/>
        <end position="31"/>
    </location>
</feature>
<evidence type="ECO:0000313" key="9">
    <source>
        <dbReference type="Proteomes" id="UP000324241"/>
    </source>
</evidence>
<dbReference type="Proteomes" id="UP000308092">
    <property type="component" value="Unassembled WGS sequence"/>
</dbReference>
<proteinExistence type="predicted"/>
<dbReference type="EMBL" id="SOSA01000010">
    <property type="protein sequence ID" value="THC99854.1"/>
    <property type="molecule type" value="Genomic_DNA"/>
</dbReference>
<feature type="domain" description="Tag1 C-terminal" evidence="3">
    <location>
        <begin position="481"/>
        <end position="588"/>
    </location>
</feature>
<feature type="domain" description="Tag1-like fifth Ig-like" evidence="5">
    <location>
        <begin position="743"/>
        <end position="854"/>
    </location>
</feature>
<dbReference type="Pfam" id="PF26174">
    <property type="entry name" value="LEA-2_1"/>
    <property type="match status" value="1"/>
</dbReference>
<sequence>MVEEASQPLLNKDIDSLPLRRSSSTDKSLQDLSAESPQPLELPSESTPLLIHSNDELWSYGGVEPTILSSSEQRDNPLYVDPRRRRSSVRWRILCICLTLTAVVAILIFAFVAPAVVKQYVKEAAVFRPTSVSIESATANGVQTRVQGELVLDANRVQRSSVRYLGRLVTWVGREIETSESDAQIYLPEYGNILVATASLPSIKINIQNGHMNQIGVLAELVAGDINGIRSVAVDWLEGRLGQLKVNGIATTRLKSGLLNLGDQILMDSITVKEDDFPQLPAVSISKFNVHDADPSEGKGAMVVDLSVAAILDSPFSLRIPPLGFEVMVPNCSPGDPYISVADVMTREFPVVPGHHVSSVEVIGDIRGLSNELTRTCSGRKKSPLDFLVKNYMHGLRTTVYVRGADTPIVGTPEWVVDILKSVVIPLSFTGRALDNLVKKFTMSDVHFVLPNPMAEPDSPESQPKVSALVKVLLGLPKQLDFQLEVPRVRAVADVYYRGDKLGVLRLQEWQPANSTLIEDGLLVDFAMKNAPLEVTDADILTDVLQDLIFKGETVNLTVAANVDAEVSTRLGRFVIREIPAEGQVNVQPPYGGSFDQLNPQIESLELGPTTESSLVVKAKVNITNPSPYSASVPFVDLLLIYNATKVAHITGRDLMLVPGVNTGLSLDLEWSPLDLDGPTGQNAGRELISQYVSGSNATVTVQSHNGTIPSLPQLGQALSRLGFDFQVPKVPVRRAPGKEPDDDEGPGFVQDATLHLWSSTAEFTLSSPLPNTTIVVTSIKATALYQQYVEVGKINYYLPFPVPPGLSQTPRLPVDLDLNGIGRDALKKALGGSLALDAVAEIGVRVRSYSDTIFYHGKGITSHVRL</sequence>
<accession>A0A4S3JWI7</accession>
<dbReference type="PANTHER" id="PTHR35895">
    <property type="entry name" value="CHROMOSOME 16, WHOLE GENOME SHOTGUN SEQUENCE"/>
    <property type="match status" value="1"/>
</dbReference>
<organism evidence="7 8">
    <name type="scientific">Aspergillus tanneri</name>
    <dbReference type="NCBI Taxonomy" id="1220188"/>
    <lineage>
        <taxon>Eukaryota</taxon>
        <taxon>Fungi</taxon>
        <taxon>Dikarya</taxon>
        <taxon>Ascomycota</taxon>
        <taxon>Pezizomycotina</taxon>
        <taxon>Eurotiomycetes</taxon>
        <taxon>Eurotiomycetidae</taxon>
        <taxon>Eurotiales</taxon>
        <taxon>Aspergillaceae</taxon>
        <taxon>Aspergillus</taxon>
        <taxon>Aspergillus subgen. Circumdati</taxon>
    </lineage>
</organism>
<dbReference type="VEuPathDB" id="FungiDB:EYZ11_000666"/>
<evidence type="ECO:0000313" key="6">
    <source>
        <dbReference type="EMBL" id="KAA8649121.1"/>
    </source>
</evidence>
<reference evidence="7 8" key="1">
    <citation type="submission" date="2019-03" db="EMBL/GenBank/DDBJ databases">
        <title>The genome sequence of a newly discovered highly antifungal drug resistant Aspergillus species, Aspergillus tanneri NIH 1004.</title>
        <authorList>
            <person name="Mounaud S."/>
            <person name="Singh I."/>
            <person name="Joardar V."/>
            <person name="Pakala S."/>
            <person name="Pakala S."/>
            <person name="Venepally P."/>
            <person name="Hoover J."/>
            <person name="Nierman W."/>
            <person name="Chung J."/>
            <person name="Losada L."/>
        </authorList>
    </citation>
    <scope>NUCLEOTIDE SEQUENCE [LARGE SCALE GENOMIC DNA]</scope>
    <source>
        <strain evidence="7 8">NIH1004</strain>
    </source>
</reference>
<dbReference type="Pfam" id="PF22786">
    <property type="entry name" value="Tag1_C"/>
    <property type="match status" value="1"/>
</dbReference>
<protein>
    <recommendedName>
        <fullName evidence="10">Pre-rRNA processing protein</fullName>
    </recommendedName>
</protein>
<dbReference type="GO" id="GO:0000329">
    <property type="term" value="C:fungal-type vacuole membrane"/>
    <property type="evidence" value="ECO:0007669"/>
    <property type="project" value="InterPro"/>
</dbReference>
<dbReference type="OrthoDB" id="5596576at2759"/>
<dbReference type="Pfam" id="PF26150">
    <property type="entry name" value="LEA-2_4"/>
    <property type="match status" value="1"/>
</dbReference>
<dbReference type="Proteomes" id="UP000324241">
    <property type="component" value="Unassembled WGS sequence"/>
</dbReference>
<evidence type="ECO:0000259" key="5">
    <source>
        <dbReference type="Pfam" id="PF26153"/>
    </source>
</evidence>
<evidence type="ECO:0000313" key="8">
    <source>
        <dbReference type="Proteomes" id="UP000308092"/>
    </source>
</evidence>
<feature type="transmembrane region" description="Helical" evidence="2">
    <location>
        <begin position="93"/>
        <end position="117"/>
    </location>
</feature>
<evidence type="ECO:0000259" key="3">
    <source>
        <dbReference type="Pfam" id="PF22786"/>
    </source>
</evidence>
<dbReference type="GeneID" id="54327718"/>
<dbReference type="PANTHER" id="PTHR35895:SF3">
    <property type="entry name" value="PRE-RRNA PROCESSING PROTEIN"/>
    <property type="match status" value="1"/>
</dbReference>
<dbReference type="InterPro" id="IPR046368">
    <property type="entry name" value="Tag1"/>
</dbReference>
<name>A0A4S3JWI7_9EURO</name>
<feature type="compositionally biased region" description="Low complexity" evidence="1">
    <location>
        <begin position="32"/>
        <end position="45"/>
    </location>
</feature>
<dbReference type="Pfam" id="PF26153">
    <property type="entry name" value="LEA-2L_5"/>
    <property type="match status" value="1"/>
</dbReference>
<keyword evidence="8" id="KW-1185">Reference proteome</keyword>
<evidence type="ECO:0000259" key="4">
    <source>
        <dbReference type="Pfam" id="PF26150"/>
    </source>
</evidence>
<dbReference type="AlphaFoldDB" id="A0A4S3JWI7"/>
<comment type="caution">
    <text evidence="7">The sequence shown here is derived from an EMBL/GenBank/DDBJ whole genome shotgun (WGS) entry which is preliminary data.</text>
</comment>
<dbReference type="InterPro" id="IPR059065">
    <property type="entry name" value="Ig_Tag1-like_4th"/>
</dbReference>
<evidence type="ECO:0000256" key="1">
    <source>
        <dbReference type="SAM" id="MobiDB-lite"/>
    </source>
</evidence>
<keyword evidence="2" id="KW-0472">Membrane</keyword>
<feature type="domain" description="Tag1-like fourth Ig-like" evidence="4">
    <location>
        <begin position="599"/>
        <end position="715"/>
    </location>
</feature>
<dbReference type="EMBL" id="QUQM01000003">
    <property type="protein sequence ID" value="KAA8649121.1"/>
    <property type="molecule type" value="Genomic_DNA"/>
</dbReference>
<evidence type="ECO:0008006" key="10">
    <source>
        <dbReference type="Google" id="ProtNLM"/>
    </source>
</evidence>
<feature type="region of interest" description="Disordered" evidence="1">
    <location>
        <begin position="1"/>
        <end position="45"/>
    </location>
</feature>
<dbReference type="InterPro" id="IPR059066">
    <property type="entry name" value="Ig_Tag1-like_5th"/>
</dbReference>
<keyword evidence="2" id="KW-1133">Transmembrane helix</keyword>
<dbReference type="RefSeq" id="XP_033428482.1">
    <property type="nucleotide sequence ID" value="XM_033569676.1"/>
</dbReference>
<keyword evidence="2" id="KW-0812">Transmembrane</keyword>
<reference evidence="6 9" key="2">
    <citation type="submission" date="2019-08" db="EMBL/GenBank/DDBJ databases">
        <title>The genome sequence of a newly discovered highly antifungal drug resistant Aspergillus species, Aspergillus tanneri NIH 1004.</title>
        <authorList>
            <person name="Mounaud S."/>
            <person name="Singh I."/>
            <person name="Joardar V."/>
            <person name="Pakala S."/>
            <person name="Pakala S."/>
            <person name="Venepally P."/>
            <person name="Chung J.K."/>
            <person name="Losada L."/>
            <person name="Nierman W.C."/>
        </authorList>
    </citation>
    <scope>NUCLEOTIDE SEQUENCE [LARGE SCALE GENOMIC DNA]</scope>
    <source>
        <strain evidence="6 9">NIH1004</strain>
    </source>
</reference>
<evidence type="ECO:0000256" key="2">
    <source>
        <dbReference type="SAM" id="Phobius"/>
    </source>
</evidence>
<dbReference type="InterPro" id="IPR055011">
    <property type="entry name" value="Tag1_C"/>
</dbReference>